<dbReference type="InterPro" id="IPR050124">
    <property type="entry name" value="tRNA_CCA-adding_enzyme"/>
</dbReference>
<organism evidence="2 3">
    <name type="scientific">Actinomadura syzygii</name>
    <dbReference type="NCBI Taxonomy" id="1427538"/>
    <lineage>
        <taxon>Bacteria</taxon>
        <taxon>Bacillati</taxon>
        <taxon>Actinomycetota</taxon>
        <taxon>Actinomycetes</taxon>
        <taxon>Streptosporangiales</taxon>
        <taxon>Thermomonosporaceae</taxon>
        <taxon>Actinomadura</taxon>
    </lineage>
</organism>
<accession>A0A5D0UHH4</accession>
<dbReference type="Gene3D" id="1.10.3090.10">
    <property type="entry name" value="cca-adding enzyme, domain 2"/>
    <property type="match status" value="1"/>
</dbReference>
<evidence type="ECO:0000256" key="1">
    <source>
        <dbReference type="ARBA" id="ARBA00022741"/>
    </source>
</evidence>
<dbReference type="SUPFAM" id="SSF52540">
    <property type="entry name" value="P-loop containing nucleoside triphosphate hydrolases"/>
    <property type="match status" value="1"/>
</dbReference>
<dbReference type="InterPro" id="IPR027417">
    <property type="entry name" value="P-loop_NTPase"/>
</dbReference>
<name>A0A5D0UHH4_9ACTN</name>
<dbReference type="EMBL" id="VSFF01000003">
    <property type="protein sequence ID" value="TYC16579.1"/>
    <property type="molecule type" value="Genomic_DNA"/>
</dbReference>
<dbReference type="GO" id="GO:0000166">
    <property type="term" value="F:nucleotide binding"/>
    <property type="evidence" value="ECO:0007669"/>
    <property type="project" value="UniProtKB-KW"/>
</dbReference>
<dbReference type="RefSeq" id="WP_148349131.1">
    <property type="nucleotide sequence ID" value="NZ_JBHSBF010000023.1"/>
</dbReference>
<gene>
    <name evidence="2" type="ORF">FXF65_08285</name>
</gene>
<reference evidence="2 3" key="1">
    <citation type="submission" date="2019-08" db="EMBL/GenBank/DDBJ databases">
        <title>Actinomadura sp. nov. CYP1-5 isolated from mountain soil.</title>
        <authorList>
            <person name="Songsumanus A."/>
            <person name="Kuncharoen N."/>
            <person name="Kudo T."/>
            <person name="Yuki M."/>
            <person name="Igarashi Y."/>
            <person name="Tanasupawat S."/>
        </authorList>
    </citation>
    <scope>NUCLEOTIDE SEQUENCE [LARGE SCALE GENOMIC DNA]</scope>
    <source>
        <strain evidence="2 3">GKU157</strain>
    </source>
</reference>
<sequence length="374" mass="41788">MRVFDELCPEPPGWALDWDRVRDAFGWVRDLAGVPQDAVFHGEGDVETHTRMACEALAAMPQWRSRPRGERTRLFAAVLMHDVAKPHCTALDDGGRITARGHSRRGDLMARRILWELGAPVEWREHVAALIRHHQVPFWALERPDLQRIVFRVSLLARNDDLVLLASADILGRVCPDAAELLDNVALYGDYCAEEGCLDGPRAFPSDHARFWYFRKPGRDPGYAAYDDTRLTATILSGLPGVGKDHWIAAHRPDVPVVSLDRLRAELGVSPAGDQRAVAAAAHEQARGHLRAGRSFVWNATNVSRSQREACAGLIAGYRGRVEVVALEAPPEVVRDRNRGRPSPVPDAVVDRLVRRWETPDPTEAHRVRWLTTA</sequence>
<evidence type="ECO:0000313" key="2">
    <source>
        <dbReference type="EMBL" id="TYC16579.1"/>
    </source>
</evidence>
<dbReference type="Pfam" id="PF13671">
    <property type="entry name" value="AAA_33"/>
    <property type="match status" value="1"/>
</dbReference>
<keyword evidence="1" id="KW-0547">Nucleotide-binding</keyword>
<evidence type="ECO:0000313" key="3">
    <source>
        <dbReference type="Proteomes" id="UP000322634"/>
    </source>
</evidence>
<proteinExistence type="predicted"/>
<comment type="caution">
    <text evidence="2">The sequence shown here is derived from an EMBL/GenBank/DDBJ whole genome shotgun (WGS) entry which is preliminary data.</text>
</comment>
<keyword evidence="3" id="KW-1185">Reference proteome</keyword>
<dbReference type="PANTHER" id="PTHR47545">
    <property type="entry name" value="MULTIFUNCTIONAL CCA PROTEIN"/>
    <property type="match status" value="1"/>
</dbReference>
<dbReference type="InterPro" id="IPR003607">
    <property type="entry name" value="HD/PDEase_dom"/>
</dbReference>
<dbReference type="Gene3D" id="3.40.50.300">
    <property type="entry name" value="P-loop containing nucleotide triphosphate hydrolases"/>
    <property type="match status" value="1"/>
</dbReference>
<dbReference type="AlphaFoldDB" id="A0A5D0UHH4"/>
<dbReference type="PANTHER" id="PTHR47545:SF1">
    <property type="entry name" value="MULTIFUNCTIONAL CCA PROTEIN"/>
    <property type="match status" value="1"/>
</dbReference>
<dbReference type="SUPFAM" id="SSF109604">
    <property type="entry name" value="HD-domain/PDEase-like"/>
    <property type="match status" value="1"/>
</dbReference>
<dbReference type="CDD" id="cd00077">
    <property type="entry name" value="HDc"/>
    <property type="match status" value="1"/>
</dbReference>
<dbReference type="Proteomes" id="UP000322634">
    <property type="component" value="Unassembled WGS sequence"/>
</dbReference>
<protein>
    <submittedName>
        <fullName evidence="2">AAA family ATPase</fullName>
    </submittedName>
</protein>
<dbReference type="OrthoDB" id="9805698at2"/>